<evidence type="ECO:0000313" key="1">
    <source>
        <dbReference type="EMBL" id="NWK54232.1"/>
    </source>
</evidence>
<proteinExistence type="predicted"/>
<keyword evidence="2" id="KW-1185">Reference proteome</keyword>
<protein>
    <submittedName>
        <fullName evidence="1">Serine/threonine protein phosphatase</fullName>
    </submittedName>
</protein>
<sequence>MRNLKDGIRSLVKIDFYGNVHKYFRGTDKESRFANEIRILKALEERGCDFVPRFIDAGEDELHLVTSNCGSPAPNLSQKKSDKLFLKLEQEFGVRHDDPFPRNITYDDKAGQFCVIDFELATLLPNPREEKAPTSDH</sequence>
<organism evidence="1 2">
    <name type="scientific">Oceaniferula marina</name>
    <dbReference type="NCBI Taxonomy" id="2748318"/>
    <lineage>
        <taxon>Bacteria</taxon>
        <taxon>Pseudomonadati</taxon>
        <taxon>Verrucomicrobiota</taxon>
        <taxon>Verrucomicrobiia</taxon>
        <taxon>Verrucomicrobiales</taxon>
        <taxon>Verrucomicrobiaceae</taxon>
        <taxon>Oceaniferula</taxon>
    </lineage>
</organism>
<accession>A0A851GBA4</accession>
<gene>
    <name evidence="1" type="ORF">HW115_01310</name>
</gene>
<dbReference type="Proteomes" id="UP000557872">
    <property type="component" value="Unassembled WGS sequence"/>
</dbReference>
<evidence type="ECO:0000313" key="2">
    <source>
        <dbReference type="Proteomes" id="UP000557872"/>
    </source>
</evidence>
<dbReference type="InterPro" id="IPR011009">
    <property type="entry name" value="Kinase-like_dom_sf"/>
</dbReference>
<dbReference type="AlphaFoldDB" id="A0A851GBA4"/>
<comment type="caution">
    <text evidence="1">The sequence shown here is derived from an EMBL/GenBank/DDBJ whole genome shotgun (WGS) entry which is preliminary data.</text>
</comment>
<dbReference type="SUPFAM" id="SSF56112">
    <property type="entry name" value="Protein kinase-like (PK-like)"/>
    <property type="match status" value="1"/>
</dbReference>
<name>A0A851GBA4_9BACT</name>
<dbReference type="EMBL" id="JACBAZ010000001">
    <property type="protein sequence ID" value="NWK54232.1"/>
    <property type="molecule type" value="Genomic_DNA"/>
</dbReference>
<reference evidence="1 2" key="1">
    <citation type="submission" date="2020-07" db="EMBL/GenBank/DDBJ databases">
        <title>Roseicoccus Jingziensis gen. nov., sp. nov., isolated from coastal seawater.</title>
        <authorList>
            <person name="Feng X."/>
        </authorList>
    </citation>
    <scope>NUCLEOTIDE SEQUENCE [LARGE SCALE GENOMIC DNA]</scope>
    <source>
        <strain evidence="1 2">N1E253</strain>
    </source>
</reference>